<dbReference type="InterPro" id="IPR036188">
    <property type="entry name" value="FAD/NAD-bd_sf"/>
</dbReference>
<name>A0A218YUL5_9HELO</name>
<proteinExistence type="inferred from homology"/>
<dbReference type="Pfam" id="PF13450">
    <property type="entry name" value="NAD_binding_8"/>
    <property type="match status" value="1"/>
</dbReference>
<dbReference type="InParanoid" id="A0A218YUL5"/>
<sequence length="545" mass="60849">MFVAWKLVSTLIITVLCGQGLSDDPPSAGSSGRIGGSRLYVNEGRTRNIAIIGSGAAGSSAAYHLRKFAKQENMDINITIFERNGYVGGRALSVRAYDHDRAPVIELGASHFSMDLPILGNATKRLGLKTRKPHGIKHASTGVWDGQRFLFTESASSWKKVWNMGKAFVKYGRTPMRIQSLIGQIMRKFRELYLYPSFPFKEFRGFTIDLGLHQPATYDAKTVLYLNQIKDDSPFVNDVLQAMTRAAFGKNLANTQGLQAMSAIDPSLSSQIEGGNWRLINGMIREANAKTYLNTAVNSVTRVNYSSFAISTINKHAPADQMRRTYDNFDNVILAAPFQKEEIQVGDGELYRNPWETTYTTLHITVFTSGYRISPKFFGLKPGAKIPTSIATTMPKGPASAANAPDYYFSIETLEAVTNPRTLEQEYIYKIVSPEKITSRFLSELLGKNVPADLTTIRNTRGETITWYYAKVWDQAYPTDSAFHSQQPIEPGYRIYYTGGMDSFLSTMEANALMGMNVARLIMDEWVEYFTTRPRSAGGHMSGLW</sequence>
<accession>A0A218YUL5</accession>
<keyword evidence="3" id="KW-0285">Flavoprotein</keyword>
<keyword evidence="4 8" id="KW-0732">Signal</keyword>
<gene>
    <name evidence="10" type="ORF">B2J93_409</name>
</gene>
<comment type="cofactor">
    <cofactor evidence="1">
        <name>FAD</name>
        <dbReference type="ChEBI" id="CHEBI:57692"/>
    </cofactor>
</comment>
<feature type="chain" id="PRO_5011967897" evidence="8">
    <location>
        <begin position="23"/>
        <end position="545"/>
    </location>
</feature>
<dbReference type="AlphaFoldDB" id="A0A218YUL5"/>
<reference evidence="10 11" key="1">
    <citation type="submission" date="2017-04" db="EMBL/GenBank/DDBJ databases">
        <title>Draft genome sequence of Marssonina coronaria NL1: causal agent of apple blotch.</title>
        <authorList>
            <person name="Cheng Q."/>
        </authorList>
    </citation>
    <scope>NUCLEOTIDE SEQUENCE [LARGE SCALE GENOMIC DNA]</scope>
    <source>
        <strain evidence="10 11">NL1</strain>
    </source>
</reference>
<evidence type="ECO:0000256" key="4">
    <source>
        <dbReference type="ARBA" id="ARBA00022729"/>
    </source>
</evidence>
<evidence type="ECO:0000256" key="8">
    <source>
        <dbReference type="SAM" id="SignalP"/>
    </source>
</evidence>
<dbReference type="PANTHER" id="PTHR15944:SF0">
    <property type="entry name" value="PRENYLCYSTEINE LYASE DOMAIN-CONTAINING PROTEIN"/>
    <property type="match status" value="1"/>
</dbReference>
<dbReference type="STRING" id="503106.A0A218YUL5"/>
<keyword evidence="6" id="KW-0560">Oxidoreductase</keyword>
<dbReference type="PIRSF" id="PIRSF036292">
    <property type="entry name" value="Prenylcysteine_oxidase"/>
    <property type="match status" value="1"/>
</dbReference>
<comment type="caution">
    <text evidence="10">The sequence shown here is derived from an EMBL/GenBank/DDBJ whole genome shotgun (WGS) entry which is preliminary data.</text>
</comment>
<evidence type="ECO:0000256" key="7">
    <source>
        <dbReference type="ARBA" id="ARBA00023180"/>
    </source>
</evidence>
<dbReference type="Proteomes" id="UP000242519">
    <property type="component" value="Unassembled WGS sequence"/>
</dbReference>
<dbReference type="SUPFAM" id="SSF51905">
    <property type="entry name" value="FAD/NAD(P)-binding domain"/>
    <property type="match status" value="1"/>
</dbReference>
<keyword evidence="5" id="KW-0274">FAD</keyword>
<feature type="signal peptide" evidence="8">
    <location>
        <begin position="1"/>
        <end position="22"/>
    </location>
</feature>
<evidence type="ECO:0000256" key="3">
    <source>
        <dbReference type="ARBA" id="ARBA00022630"/>
    </source>
</evidence>
<protein>
    <submittedName>
        <fullName evidence="10">Prenylcysteine oxidoreductase</fullName>
    </submittedName>
</protein>
<evidence type="ECO:0000256" key="2">
    <source>
        <dbReference type="ARBA" id="ARBA00009967"/>
    </source>
</evidence>
<organism evidence="10 11">
    <name type="scientific">Diplocarpon coronariae</name>
    <dbReference type="NCBI Taxonomy" id="2795749"/>
    <lineage>
        <taxon>Eukaryota</taxon>
        <taxon>Fungi</taxon>
        <taxon>Dikarya</taxon>
        <taxon>Ascomycota</taxon>
        <taxon>Pezizomycotina</taxon>
        <taxon>Leotiomycetes</taxon>
        <taxon>Helotiales</taxon>
        <taxon>Drepanopezizaceae</taxon>
        <taxon>Diplocarpon</taxon>
    </lineage>
</organism>
<dbReference type="InterPro" id="IPR017046">
    <property type="entry name" value="Prenylcysteine_Oxase1"/>
</dbReference>
<dbReference type="GO" id="GO:0030328">
    <property type="term" value="P:prenylcysteine catabolic process"/>
    <property type="evidence" value="ECO:0007669"/>
    <property type="project" value="InterPro"/>
</dbReference>
<keyword evidence="11" id="KW-1185">Reference proteome</keyword>
<dbReference type="EMBL" id="MZNU01000364">
    <property type="protein sequence ID" value="OWO99301.1"/>
    <property type="molecule type" value="Genomic_DNA"/>
</dbReference>
<evidence type="ECO:0000259" key="9">
    <source>
        <dbReference type="Pfam" id="PF07156"/>
    </source>
</evidence>
<feature type="domain" description="Prenylcysteine lyase" evidence="9">
    <location>
        <begin position="159"/>
        <end position="528"/>
    </location>
</feature>
<evidence type="ECO:0000313" key="11">
    <source>
        <dbReference type="Proteomes" id="UP000242519"/>
    </source>
</evidence>
<dbReference type="InterPro" id="IPR010795">
    <property type="entry name" value="Prenylcys_lyase"/>
</dbReference>
<dbReference type="PANTHER" id="PTHR15944">
    <property type="entry name" value="FARNESYLCYSTEINE LYASE"/>
    <property type="match status" value="1"/>
</dbReference>
<dbReference type="GO" id="GO:0030327">
    <property type="term" value="P:prenylated protein catabolic process"/>
    <property type="evidence" value="ECO:0007669"/>
    <property type="project" value="TreeGrafter"/>
</dbReference>
<comment type="similarity">
    <text evidence="2">Belongs to the prenylcysteine oxidase family.</text>
</comment>
<dbReference type="GO" id="GO:0001735">
    <property type="term" value="F:prenylcysteine oxidase activity"/>
    <property type="evidence" value="ECO:0007669"/>
    <property type="project" value="InterPro"/>
</dbReference>
<evidence type="ECO:0000256" key="1">
    <source>
        <dbReference type="ARBA" id="ARBA00001974"/>
    </source>
</evidence>
<dbReference type="OrthoDB" id="437369at2759"/>
<keyword evidence="7" id="KW-0325">Glycoprotein</keyword>
<dbReference type="Pfam" id="PF07156">
    <property type="entry name" value="Prenylcys_lyase"/>
    <property type="match status" value="1"/>
</dbReference>
<evidence type="ECO:0000256" key="5">
    <source>
        <dbReference type="ARBA" id="ARBA00022827"/>
    </source>
</evidence>
<evidence type="ECO:0000256" key="6">
    <source>
        <dbReference type="ARBA" id="ARBA00023002"/>
    </source>
</evidence>
<evidence type="ECO:0000313" key="10">
    <source>
        <dbReference type="EMBL" id="OWO99301.1"/>
    </source>
</evidence>
<dbReference type="Gene3D" id="3.50.50.60">
    <property type="entry name" value="FAD/NAD(P)-binding domain"/>
    <property type="match status" value="1"/>
</dbReference>